<sequence length="260" mass="29273">GLYVHAPGKAGKSYYAVTVVLNGRENTALLKKGVNVVGPVRENGGRGKPVLQREMDMKILFDYAGRRLQYTQWTSLSLANLPNQYYNWSVFIPEGVKEGAPLEIVLSGNDMFRRPRWPHRLDTILVSPHDRHGGGSLAGKPIQTWYFGYHESAGTLRSMKQGTIQPYTWRRMLAFLNWASEEFKIDRSRVTCSGDRGYSATAALHFGMRHPKVFSVVYTCKGMPDPGALPLSHKRYGRTYPTATAALQKLIGRKEWGLKI</sequence>
<protein>
    <submittedName>
        <fullName evidence="1">Uncharacterized protein</fullName>
    </submittedName>
</protein>
<organism evidence="1">
    <name type="scientific">marine sediment metagenome</name>
    <dbReference type="NCBI Taxonomy" id="412755"/>
    <lineage>
        <taxon>unclassified sequences</taxon>
        <taxon>metagenomes</taxon>
        <taxon>ecological metagenomes</taxon>
    </lineage>
</organism>
<dbReference type="AlphaFoldDB" id="X1J8B7"/>
<gene>
    <name evidence="1" type="ORF">S03H2_51633</name>
</gene>
<feature type="non-terminal residue" evidence="1">
    <location>
        <position position="1"/>
    </location>
</feature>
<evidence type="ECO:0000313" key="1">
    <source>
        <dbReference type="EMBL" id="GAH74609.1"/>
    </source>
</evidence>
<proteinExistence type="predicted"/>
<name>X1J8B7_9ZZZZ</name>
<accession>X1J8B7</accession>
<feature type="non-terminal residue" evidence="1">
    <location>
        <position position="260"/>
    </location>
</feature>
<dbReference type="EMBL" id="BARU01032766">
    <property type="protein sequence ID" value="GAH74609.1"/>
    <property type="molecule type" value="Genomic_DNA"/>
</dbReference>
<dbReference type="Gene3D" id="3.40.50.1820">
    <property type="entry name" value="alpha/beta hydrolase"/>
    <property type="match status" value="1"/>
</dbReference>
<comment type="caution">
    <text evidence="1">The sequence shown here is derived from an EMBL/GenBank/DDBJ whole genome shotgun (WGS) entry which is preliminary data.</text>
</comment>
<dbReference type="SUPFAM" id="SSF53474">
    <property type="entry name" value="alpha/beta-Hydrolases"/>
    <property type="match status" value="1"/>
</dbReference>
<reference evidence="1" key="1">
    <citation type="journal article" date="2014" name="Front. Microbiol.">
        <title>High frequency of phylogenetically diverse reductive dehalogenase-homologous genes in deep subseafloor sedimentary metagenomes.</title>
        <authorList>
            <person name="Kawai M."/>
            <person name="Futagami T."/>
            <person name="Toyoda A."/>
            <person name="Takaki Y."/>
            <person name="Nishi S."/>
            <person name="Hori S."/>
            <person name="Arai W."/>
            <person name="Tsubouchi T."/>
            <person name="Morono Y."/>
            <person name="Uchiyama I."/>
            <person name="Ito T."/>
            <person name="Fujiyama A."/>
            <person name="Inagaki F."/>
            <person name="Takami H."/>
        </authorList>
    </citation>
    <scope>NUCLEOTIDE SEQUENCE</scope>
    <source>
        <strain evidence="1">Expedition CK06-06</strain>
    </source>
</reference>
<dbReference type="InterPro" id="IPR029058">
    <property type="entry name" value="AB_hydrolase_fold"/>
</dbReference>